<protein>
    <submittedName>
        <fullName evidence="1">Uncharacterized protein</fullName>
    </submittedName>
</protein>
<dbReference type="Proteomes" id="UP000510686">
    <property type="component" value="Chromosome 5"/>
</dbReference>
<dbReference type="RefSeq" id="XP_014541599.1">
    <property type="nucleotide sequence ID" value="XM_014686113.1"/>
</dbReference>
<reference evidence="1 2" key="1">
    <citation type="submission" date="2020-07" db="EMBL/GenBank/DDBJ databases">
        <title>Telomere length de novo assembly of all 7 chromosomes of the fungus, Metarhizium brunneum, using a novel assembly pipeline.</title>
        <authorList>
            <person name="Saud z."/>
            <person name="Kortsinoglou A."/>
            <person name="Kouvelis V.N."/>
            <person name="Butt T.M."/>
        </authorList>
    </citation>
    <scope>NUCLEOTIDE SEQUENCE [LARGE SCALE GENOMIC DNA]</scope>
    <source>
        <strain evidence="1 2">4556</strain>
    </source>
</reference>
<accession>A0A7D5ZBT8</accession>
<name>A0A7D5ZBT8_9HYPO</name>
<dbReference type="EMBL" id="CP058936">
    <property type="protein sequence ID" value="QLI72249.1"/>
    <property type="molecule type" value="Genomic_DNA"/>
</dbReference>
<evidence type="ECO:0000313" key="2">
    <source>
        <dbReference type="Proteomes" id="UP000510686"/>
    </source>
</evidence>
<dbReference type="OrthoDB" id="5049336at2759"/>
<organism evidence="1 2">
    <name type="scientific">Metarhizium brunneum</name>
    <dbReference type="NCBI Taxonomy" id="500148"/>
    <lineage>
        <taxon>Eukaryota</taxon>
        <taxon>Fungi</taxon>
        <taxon>Dikarya</taxon>
        <taxon>Ascomycota</taxon>
        <taxon>Pezizomycotina</taxon>
        <taxon>Sordariomycetes</taxon>
        <taxon>Hypocreomycetidae</taxon>
        <taxon>Hypocreales</taxon>
        <taxon>Clavicipitaceae</taxon>
        <taxon>Metarhizium</taxon>
    </lineage>
</organism>
<dbReference type="AlphaFoldDB" id="A0A7D5ZBT8"/>
<keyword evidence="2" id="KW-1185">Reference proteome</keyword>
<dbReference type="KEGG" id="mbrn:26245462"/>
<sequence>MESSDRLTLPTVSALRHLEPRPGGQWAVTGRSSASYSLAYIMDGGTDAICYTMKPCTTEEDVRTHCGSLIYDYSEANDTDSKGLAAIPNTASVAMHLALRQKQDNRSNDCRVRGLEDLALDPLMIGPMSESQNLSFGDGQQSQLGSLDQIESQNNMFELSNGPTNQQNQPQMMAAVNGGMDWPSETILPVMTPISQLPIISGPVAPENENTSLLSELWDENYDRIEPMGDDAGSHTGWPLQFAAS</sequence>
<proteinExistence type="predicted"/>
<evidence type="ECO:0000313" key="1">
    <source>
        <dbReference type="EMBL" id="QLI72249.1"/>
    </source>
</evidence>
<gene>
    <name evidence="1" type="ORF">G6M90_00g089370</name>
</gene>
<dbReference type="GeneID" id="26245462"/>